<protein>
    <recommendedName>
        <fullName evidence="3 7">Nuclease SbcCD subunit D</fullName>
    </recommendedName>
</protein>
<keyword evidence="4 7" id="KW-0540">Nuclease</keyword>
<proteinExistence type="inferred from homology"/>
<evidence type="ECO:0000313" key="11">
    <source>
        <dbReference type="Proteomes" id="UP000657421"/>
    </source>
</evidence>
<keyword evidence="5 7" id="KW-0378">Hydrolase</keyword>
<dbReference type="Proteomes" id="UP000657421">
    <property type="component" value="Unassembled WGS sequence"/>
</dbReference>
<dbReference type="InterPro" id="IPR041796">
    <property type="entry name" value="Mre11_N"/>
</dbReference>
<dbReference type="InterPro" id="IPR050535">
    <property type="entry name" value="DNA_Repair-Maintenance_Comp"/>
</dbReference>
<comment type="function">
    <text evidence="7">SbcCD cleaves DNA hairpin structures. These structures can inhibit DNA replication and are intermediates in certain DNA recombination reactions. The complex acts as a 3'-&gt;5' double strand exonuclease that can open hairpins. It also has a 5' single-strand endonuclease activity.</text>
</comment>
<evidence type="ECO:0000256" key="6">
    <source>
        <dbReference type="ARBA" id="ARBA00022839"/>
    </source>
</evidence>
<feature type="domain" description="Nuclease SbcCD subunit D C-terminal" evidence="9">
    <location>
        <begin position="279"/>
        <end position="354"/>
    </location>
</feature>
<evidence type="ECO:0000256" key="5">
    <source>
        <dbReference type="ARBA" id="ARBA00022801"/>
    </source>
</evidence>
<dbReference type="EMBL" id="JACRSZ010000017">
    <property type="protein sequence ID" value="MBC8574249.1"/>
    <property type="molecule type" value="Genomic_DNA"/>
</dbReference>
<keyword evidence="7" id="KW-0255">Endonuclease</keyword>
<comment type="similarity">
    <text evidence="1 7">Belongs to the SbcD family.</text>
</comment>
<evidence type="ECO:0000256" key="7">
    <source>
        <dbReference type="RuleBase" id="RU363069"/>
    </source>
</evidence>
<dbReference type="Gene3D" id="3.60.21.10">
    <property type="match status" value="1"/>
</dbReference>
<dbReference type="InterPro" id="IPR029052">
    <property type="entry name" value="Metallo-depent_PP-like"/>
</dbReference>
<reference evidence="10 11" key="1">
    <citation type="submission" date="2020-08" db="EMBL/GenBank/DDBJ databases">
        <title>Genome public.</title>
        <authorList>
            <person name="Liu C."/>
            <person name="Sun Q."/>
        </authorList>
    </citation>
    <scope>NUCLEOTIDE SEQUENCE [LARGE SCALE GENOMIC DNA]</scope>
    <source>
        <strain evidence="10 11">NSJ-46</strain>
    </source>
</reference>
<feature type="domain" description="Calcineurin-like phosphoesterase" evidence="8">
    <location>
        <begin position="1"/>
        <end position="229"/>
    </location>
</feature>
<organism evidence="10 11">
    <name type="scientific">Jingyaoa shaoxingensis</name>
    <dbReference type="NCBI Taxonomy" id="2763671"/>
    <lineage>
        <taxon>Bacteria</taxon>
        <taxon>Bacillati</taxon>
        <taxon>Bacillota</taxon>
        <taxon>Clostridia</taxon>
        <taxon>Lachnospirales</taxon>
        <taxon>Lachnospiraceae</taxon>
        <taxon>Jingyaoa</taxon>
    </lineage>
</organism>
<evidence type="ECO:0000256" key="3">
    <source>
        <dbReference type="ARBA" id="ARBA00013365"/>
    </source>
</evidence>
<accession>A0ABR7NCX4</accession>
<dbReference type="InterPro" id="IPR004843">
    <property type="entry name" value="Calcineurin-like_PHP"/>
</dbReference>
<evidence type="ECO:0000313" key="10">
    <source>
        <dbReference type="EMBL" id="MBC8574249.1"/>
    </source>
</evidence>
<keyword evidence="11" id="KW-1185">Reference proteome</keyword>
<gene>
    <name evidence="7" type="primary">sbcD</name>
    <name evidence="10" type="ORF">H8716_14400</name>
</gene>
<dbReference type="InterPro" id="IPR004593">
    <property type="entry name" value="SbcD"/>
</dbReference>
<keyword evidence="7" id="KW-0233">DNA recombination</keyword>
<keyword evidence="7" id="KW-0235">DNA replication</keyword>
<name>A0ABR7NCX4_9FIRM</name>
<dbReference type="NCBIfam" id="TIGR00619">
    <property type="entry name" value="sbcd"/>
    <property type="match status" value="1"/>
</dbReference>
<dbReference type="SUPFAM" id="SSF56300">
    <property type="entry name" value="Metallo-dependent phosphatases"/>
    <property type="match status" value="1"/>
</dbReference>
<dbReference type="PANTHER" id="PTHR30337">
    <property type="entry name" value="COMPONENT OF ATP-DEPENDENT DSDNA EXONUCLEASE"/>
    <property type="match status" value="1"/>
</dbReference>
<evidence type="ECO:0000256" key="2">
    <source>
        <dbReference type="ARBA" id="ARBA00011322"/>
    </source>
</evidence>
<keyword evidence="6 7" id="KW-0269">Exonuclease</keyword>
<evidence type="ECO:0000256" key="4">
    <source>
        <dbReference type="ARBA" id="ARBA00022722"/>
    </source>
</evidence>
<comment type="subunit">
    <text evidence="2 7">Heterodimer of SbcC and SbcD.</text>
</comment>
<evidence type="ECO:0000259" key="9">
    <source>
        <dbReference type="Pfam" id="PF12320"/>
    </source>
</evidence>
<dbReference type="Pfam" id="PF12320">
    <property type="entry name" value="SbcD_C"/>
    <property type="match status" value="1"/>
</dbReference>
<comment type="caution">
    <text evidence="10">The sequence shown here is derived from an EMBL/GenBank/DDBJ whole genome shotgun (WGS) entry which is preliminary data.</text>
</comment>
<dbReference type="CDD" id="cd00840">
    <property type="entry name" value="MPP_Mre11_N"/>
    <property type="match status" value="1"/>
</dbReference>
<dbReference type="PANTHER" id="PTHR30337:SF0">
    <property type="entry name" value="NUCLEASE SBCCD SUBUNIT D"/>
    <property type="match status" value="1"/>
</dbReference>
<evidence type="ECO:0000259" key="8">
    <source>
        <dbReference type="Pfam" id="PF00149"/>
    </source>
</evidence>
<dbReference type="InterPro" id="IPR026843">
    <property type="entry name" value="SbcD_C"/>
</dbReference>
<evidence type="ECO:0000256" key="1">
    <source>
        <dbReference type="ARBA" id="ARBA00010555"/>
    </source>
</evidence>
<dbReference type="Pfam" id="PF00149">
    <property type="entry name" value="Metallophos"/>
    <property type="match status" value="1"/>
</dbReference>
<dbReference type="RefSeq" id="WP_249309738.1">
    <property type="nucleotide sequence ID" value="NZ_JACRSZ010000017.1"/>
</dbReference>
<dbReference type="GO" id="GO:0004527">
    <property type="term" value="F:exonuclease activity"/>
    <property type="evidence" value="ECO:0007669"/>
    <property type="project" value="UniProtKB-KW"/>
</dbReference>
<sequence>MKFFHLSDLHIGLKLYNRDLLEDQKFVLQQVVEQAKKEKPDAVVIAGDIYDKAVPSAEAVSVFDWFVLYLKKEVPDTVVMMISGNHDSAPRVNLYRGILEEQNLYMAGMPPQQPEEHIQKVTMSDEWGNVIFYLLPFVRPSMVKNIVGTEADGTLCSYHETVKRLLEREEVNTRVRNVLVSHQFYLPDGIDAEQVERMDSEIRTVGNIDQVGASVLKPFDYAALGHIHKPMKVEKDIWSYCGTPLACSVSEAGQVKAIQMIEMREKGHTEMTAIPLYPRHEVKVIRGTLTEILEAASDDYVSVVLTDEVELDIFDMQDRIYAAFPNLLEIRRETAGTKNGKGEEAVQINRDPFQLCCAFLKDLSEEEEVLLTDVINTVKEEMR</sequence>